<keyword evidence="2" id="KW-1185">Reference proteome</keyword>
<proteinExistence type="predicted"/>
<comment type="caution">
    <text evidence="1">The sequence shown here is derived from an EMBL/GenBank/DDBJ whole genome shotgun (WGS) entry which is preliminary data.</text>
</comment>
<dbReference type="AlphaFoldDB" id="A0A6G4WWC0"/>
<reference evidence="1 2" key="1">
    <citation type="submission" date="2020-02" db="EMBL/GenBank/DDBJ databases">
        <title>Whole-genome analyses of novel actinobacteria.</title>
        <authorList>
            <person name="Sahin N."/>
            <person name="Tatar D."/>
        </authorList>
    </citation>
    <scope>NUCLEOTIDE SEQUENCE [LARGE SCALE GENOMIC DNA]</scope>
    <source>
        <strain evidence="1 2">SB3404</strain>
    </source>
</reference>
<dbReference type="Pfam" id="PF04525">
    <property type="entry name" value="LOR"/>
    <property type="match status" value="1"/>
</dbReference>
<name>A0A6G4WWC0_9ACTN</name>
<organism evidence="1 2">
    <name type="scientific">Streptomyces boncukensis</name>
    <dbReference type="NCBI Taxonomy" id="2711219"/>
    <lineage>
        <taxon>Bacteria</taxon>
        <taxon>Bacillati</taxon>
        <taxon>Actinomycetota</taxon>
        <taxon>Actinomycetes</taxon>
        <taxon>Kitasatosporales</taxon>
        <taxon>Streptomycetaceae</taxon>
        <taxon>Streptomyces</taxon>
    </lineage>
</organism>
<accession>A0A6G4WWC0</accession>
<evidence type="ECO:0000313" key="2">
    <source>
        <dbReference type="Proteomes" id="UP000477722"/>
    </source>
</evidence>
<dbReference type="Proteomes" id="UP000477722">
    <property type="component" value="Unassembled WGS sequence"/>
</dbReference>
<dbReference type="InterPro" id="IPR007612">
    <property type="entry name" value="LOR"/>
</dbReference>
<sequence>MPTSIYHVRKTSLGLKRMYRISADDGNGKPGKALGYAEKHLKMSDELDIYGDEQRSEKLVTVRESSKGWLAALTGYEVFDHEGQLLGSFGVLPKKSVDRTTWEFEQPGLGRLTGTERSVRTARARRLLTLFDTVGEIAGALVKYHFDFTRDGQPVFSIDKPEVFDDWYRLTVYEDAVDRQPLFALAVTMEARQRG</sequence>
<dbReference type="RefSeq" id="WP_165298618.1">
    <property type="nucleotide sequence ID" value="NZ_JAAKZZ010000085.1"/>
</dbReference>
<protein>
    <submittedName>
        <fullName evidence="1">Uncharacterized protein</fullName>
    </submittedName>
</protein>
<evidence type="ECO:0000313" key="1">
    <source>
        <dbReference type="EMBL" id="NGO68920.1"/>
    </source>
</evidence>
<dbReference type="EMBL" id="JAAKZZ010000085">
    <property type="protein sequence ID" value="NGO68920.1"/>
    <property type="molecule type" value="Genomic_DNA"/>
</dbReference>
<gene>
    <name evidence="1" type="ORF">G5C65_11245</name>
</gene>